<keyword evidence="1" id="KW-0472">Membrane</keyword>
<reference evidence="2" key="1">
    <citation type="submission" date="2019-12" db="EMBL/GenBank/DDBJ databases">
        <title>The whole-genome sequencing of Haloarcula japonica strain pws8.</title>
        <authorList>
            <person name="Verma D.K."/>
            <person name="Gopal K."/>
            <person name="Prasad E.S."/>
        </authorList>
    </citation>
    <scope>NUCLEOTIDE SEQUENCE</scope>
    <source>
        <strain evidence="2">Pws8</strain>
    </source>
</reference>
<keyword evidence="1" id="KW-0812">Transmembrane</keyword>
<dbReference type="EMBL" id="WOWB01000001">
    <property type="protein sequence ID" value="NLV05759.1"/>
    <property type="molecule type" value="Genomic_DNA"/>
</dbReference>
<protein>
    <submittedName>
        <fullName evidence="2">Uncharacterized protein</fullName>
    </submittedName>
</protein>
<organism evidence="2 3">
    <name type="scientific">Haloarcula rubripromontorii</name>
    <dbReference type="NCBI Taxonomy" id="1705562"/>
    <lineage>
        <taxon>Archaea</taxon>
        <taxon>Methanobacteriati</taxon>
        <taxon>Methanobacteriota</taxon>
        <taxon>Stenosarchaea group</taxon>
        <taxon>Halobacteria</taxon>
        <taxon>Halobacteriales</taxon>
        <taxon>Haloarculaceae</taxon>
        <taxon>Haloarcula</taxon>
    </lineage>
</organism>
<comment type="caution">
    <text evidence="2">The sequence shown here is derived from an EMBL/GenBank/DDBJ whole genome shotgun (WGS) entry which is preliminary data.</text>
</comment>
<dbReference type="AlphaFoldDB" id="A0A847TYS6"/>
<sequence>MVQFSYLILWAFAGFGLLVAASFAGTMLALQYYNSGRTLSVSLDDIVSRLNNDKP</sequence>
<name>A0A847TYS6_9EURY</name>
<accession>A0A847TYS6</accession>
<evidence type="ECO:0000313" key="3">
    <source>
        <dbReference type="Proteomes" id="UP000610611"/>
    </source>
</evidence>
<evidence type="ECO:0000256" key="1">
    <source>
        <dbReference type="SAM" id="Phobius"/>
    </source>
</evidence>
<keyword evidence="1" id="KW-1133">Transmembrane helix</keyword>
<gene>
    <name evidence="2" type="ORF">GOC83_06355</name>
</gene>
<feature type="transmembrane region" description="Helical" evidence="1">
    <location>
        <begin position="6"/>
        <end position="30"/>
    </location>
</feature>
<dbReference type="RefSeq" id="WP_170083028.1">
    <property type="nucleotide sequence ID" value="NZ_JAWJXX010000016.1"/>
</dbReference>
<dbReference type="Proteomes" id="UP000610611">
    <property type="component" value="Unassembled WGS sequence"/>
</dbReference>
<proteinExistence type="predicted"/>
<evidence type="ECO:0000313" key="2">
    <source>
        <dbReference type="EMBL" id="NLV05759.1"/>
    </source>
</evidence>